<organism evidence="4 5">
    <name type="scientific">Amborella trichopoda</name>
    <dbReference type="NCBI Taxonomy" id="13333"/>
    <lineage>
        <taxon>Eukaryota</taxon>
        <taxon>Viridiplantae</taxon>
        <taxon>Streptophyta</taxon>
        <taxon>Embryophyta</taxon>
        <taxon>Tracheophyta</taxon>
        <taxon>Spermatophyta</taxon>
        <taxon>Magnoliopsida</taxon>
        <taxon>Amborellales</taxon>
        <taxon>Amborellaceae</taxon>
        <taxon>Amborella</taxon>
    </lineage>
</organism>
<feature type="coiled-coil region" evidence="2">
    <location>
        <begin position="168"/>
        <end position="202"/>
    </location>
</feature>
<evidence type="ECO:0000313" key="5">
    <source>
        <dbReference type="Proteomes" id="UP000017836"/>
    </source>
</evidence>
<evidence type="ECO:0000256" key="2">
    <source>
        <dbReference type="SAM" id="Coils"/>
    </source>
</evidence>
<dbReference type="EMBL" id="KI392532">
    <property type="protein sequence ID" value="ERN14620.1"/>
    <property type="molecule type" value="Genomic_DNA"/>
</dbReference>
<keyword evidence="1 2" id="KW-0175">Coiled coil</keyword>
<dbReference type="STRING" id="13333.U5CXF4"/>
<dbReference type="OMA" id="KKQYDIM"/>
<feature type="coiled-coil region" evidence="2">
    <location>
        <begin position="63"/>
        <end position="97"/>
    </location>
</feature>
<evidence type="ECO:0000256" key="3">
    <source>
        <dbReference type="SAM" id="MobiDB-lite"/>
    </source>
</evidence>
<dbReference type="HOGENOM" id="CLU_010415_0_0_1"/>
<dbReference type="PANTHER" id="PTHR23160">
    <property type="entry name" value="SYNAPTONEMAL COMPLEX PROTEIN-RELATED"/>
    <property type="match status" value="1"/>
</dbReference>
<protein>
    <recommendedName>
        <fullName evidence="6">Synaptonemal complex protein 1</fullName>
    </recommendedName>
</protein>
<accession>U5CXF4</accession>
<feature type="compositionally biased region" description="Basic and acidic residues" evidence="3">
    <location>
        <begin position="833"/>
        <end position="850"/>
    </location>
</feature>
<dbReference type="Proteomes" id="UP000017836">
    <property type="component" value="Unassembled WGS sequence"/>
</dbReference>
<dbReference type="GO" id="GO:0007129">
    <property type="term" value="P:homologous chromosome pairing at meiosis"/>
    <property type="evidence" value="ECO:0007669"/>
    <property type="project" value="EnsemblPlants"/>
</dbReference>
<evidence type="ECO:0000313" key="4">
    <source>
        <dbReference type="EMBL" id="ERN14620.1"/>
    </source>
</evidence>
<feature type="region of interest" description="Disordered" evidence="3">
    <location>
        <begin position="716"/>
        <end position="749"/>
    </location>
</feature>
<sequence length="875" mass="100634">MMQKLNSSGLRSLDQFTSLPGTSRFFNNPSRSSHEVASVGSFANLKLTAEKLVHDQACAKTDLEFANSKLKKFAEQIHALEAKLQDASNENAKLKVKQKEDSKLWNGLDSKLSSTKTLCDQLTETLQHLAGLVRGAEEDKKFFEDKLLENSKAFDGLHFQLKDFSLKLDSAEERIRHGKHELDTLKREKEEMERSYIDELQSKGMLVIDKDAAIKQLEATVTEDKISLQSLGCQLQDTQKELSMKDDACNSLKATNGTLEEDKINLQFKFQDCERRLLESSIELKNFKNEANSLAKKIAELDKVSRTTSDYVIQLSSSWDTCYSMVQQEKSLTAKCAQLKFDKLHAQFVDVTLANGVLRSEVEGLKNQITELQKSKRALVLQHDEANKLAEEKMQRSQLVIESLTSEKIGLEVSITNLEAKGASLAETLGEIDKQKQDLVLKMSQLESQNLDIKEKAESMLHEKMEEIETLQKEITESGTQVKSLEDQIRNLLQALDEKDQLHLQFLEREKHLEDQRLEMQASLAAAECSLTDAKKQYDLMLEGRQLELIKHLKEISQRNDQEINDIRRKYEMEKQEILNMEKEKAAKLLEEMERTCEKRIAENKEEVQHNLQTFQEEHNSLIKQIQQEYNNKELALKAQKSDEIKRLQIHSENELREKTMLLRKENESQIKALRHQHMDELKTLQEELELQKSKEEKQRALLQLQWKVMDDNQQHEGLEVNSKKEYSVSSIKKKDSGGSKGHHLDTTRHNNEGEVVNFMGSMRTPVLSLSQKVEKGKGENIRNIPKHRKVTRHEYEVETTNGRTITKRKKTKSTVMFADPSTHKKMKMRTPNTEKHSMTLRKGIKDDHPISSPIGDLFKEGSLDPYADDPYAFD</sequence>
<reference evidence="5" key="1">
    <citation type="journal article" date="2013" name="Science">
        <title>The Amborella genome and the evolution of flowering plants.</title>
        <authorList>
            <consortium name="Amborella Genome Project"/>
        </authorList>
    </citation>
    <scope>NUCLEOTIDE SEQUENCE [LARGE SCALE GENOMIC DNA]</scope>
</reference>
<dbReference type="Gramene" id="ERN14620">
    <property type="protein sequence ID" value="ERN14620"/>
    <property type="gene ID" value="AMTR_s00038p00178460"/>
</dbReference>
<dbReference type="GO" id="GO:0007131">
    <property type="term" value="P:reciprocal meiotic recombination"/>
    <property type="evidence" value="ECO:0000318"/>
    <property type="project" value="GO_Central"/>
</dbReference>
<evidence type="ECO:0008006" key="6">
    <source>
        <dbReference type="Google" id="ProtNLM"/>
    </source>
</evidence>
<feature type="coiled-coil region" evidence="2">
    <location>
        <begin position="675"/>
        <end position="706"/>
    </location>
</feature>
<dbReference type="OrthoDB" id="783434at2759"/>
<dbReference type="SUPFAM" id="SSF57997">
    <property type="entry name" value="Tropomyosin"/>
    <property type="match status" value="1"/>
</dbReference>
<name>U5CXF4_AMBTC</name>
<keyword evidence="5" id="KW-1185">Reference proteome</keyword>
<gene>
    <name evidence="4" type="ORF">AMTR_s00038p00178460</name>
</gene>
<feature type="coiled-coil region" evidence="2">
    <location>
        <begin position="355"/>
        <end position="502"/>
    </location>
</feature>
<feature type="coiled-coil region" evidence="2">
    <location>
        <begin position="270"/>
        <end position="304"/>
    </location>
</feature>
<dbReference type="PANTHER" id="PTHR23160:SF3">
    <property type="entry name" value="SYNAPTONEMAL COMPLEX PROTEIN 1-RELATED"/>
    <property type="match status" value="1"/>
</dbReference>
<dbReference type="GO" id="GO:0000802">
    <property type="term" value="C:transverse filament"/>
    <property type="evidence" value="ECO:0007669"/>
    <property type="project" value="EnsemblPlants"/>
</dbReference>
<feature type="coiled-coil region" evidence="2">
    <location>
        <begin position="564"/>
        <end position="643"/>
    </location>
</feature>
<proteinExistence type="predicted"/>
<feature type="region of interest" description="Disordered" evidence="3">
    <location>
        <begin position="825"/>
        <end position="875"/>
    </location>
</feature>
<dbReference type="eggNOG" id="ENOG502QSSX">
    <property type="taxonomic scope" value="Eukaryota"/>
</dbReference>
<evidence type="ECO:0000256" key="1">
    <source>
        <dbReference type="ARBA" id="ARBA00023054"/>
    </source>
</evidence>
<dbReference type="AlphaFoldDB" id="U5CXF4"/>